<evidence type="ECO:0000313" key="3">
    <source>
        <dbReference type="Proteomes" id="UP001153269"/>
    </source>
</evidence>
<reference evidence="2" key="1">
    <citation type="submission" date="2020-03" db="EMBL/GenBank/DDBJ databases">
        <authorList>
            <person name="Weist P."/>
        </authorList>
    </citation>
    <scope>NUCLEOTIDE SEQUENCE</scope>
</reference>
<dbReference type="AlphaFoldDB" id="A0A9N7U7M5"/>
<evidence type="ECO:0000256" key="1">
    <source>
        <dbReference type="SAM" id="MobiDB-lite"/>
    </source>
</evidence>
<accession>A0A9N7U7M5</accession>
<dbReference type="EMBL" id="CADEAL010000887">
    <property type="protein sequence ID" value="CAB1426413.1"/>
    <property type="molecule type" value="Genomic_DNA"/>
</dbReference>
<name>A0A9N7U7M5_PLEPL</name>
<feature type="region of interest" description="Disordered" evidence="1">
    <location>
        <begin position="18"/>
        <end position="81"/>
    </location>
</feature>
<evidence type="ECO:0000313" key="2">
    <source>
        <dbReference type="EMBL" id="CAB1426413.1"/>
    </source>
</evidence>
<keyword evidence="3" id="KW-1185">Reference proteome</keyword>
<proteinExistence type="predicted"/>
<dbReference type="Proteomes" id="UP001153269">
    <property type="component" value="Unassembled WGS sequence"/>
</dbReference>
<feature type="compositionally biased region" description="Polar residues" evidence="1">
    <location>
        <begin position="28"/>
        <end position="37"/>
    </location>
</feature>
<feature type="compositionally biased region" description="Pro residues" evidence="1">
    <location>
        <begin position="57"/>
        <end position="75"/>
    </location>
</feature>
<sequence length="99" mass="11027">MEKEEEELMRRRRLSCALHSAVRPRPSQPQSAQSTRCFPSRAEPNRAVPSRAARLLPTPPPIKTHPCTTNPPPPSLLCGDGAVTTLRVRENQQRTRGHG</sequence>
<gene>
    <name evidence="2" type="ORF">PLEPLA_LOCUS14349</name>
</gene>
<protein>
    <submittedName>
        <fullName evidence="2">Uncharacterized protein</fullName>
    </submittedName>
</protein>
<organism evidence="2 3">
    <name type="scientific">Pleuronectes platessa</name>
    <name type="common">European plaice</name>
    <dbReference type="NCBI Taxonomy" id="8262"/>
    <lineage>
        <taxon>Eukaryota</taxon>
        <taxon>Metazoa</taxon>
        <taxon>Chordata</taxon>
        <taxon>Craniata</taxon>
        <taxon>Vertebrata</taxon>
        <taxon>Euteleostomi</taxon>
        <taxon>Actinopterygii</taxon>
        <taxon>Neopterygii</taxon>
        <taxon>Teleostei</taxon>
        <taxon>Neoteleostei</taxon>
        <taxon>Acanthomorphata</taxon>
        <taxon>Carangaria</taxon>
        <taxon>Pleuronectiformes</taxon>
        <taxon>Pleuronectoidei</taxon>
        <taxon>Pleuronectidae</taxon>
        <taxon>Pleuronectes</taxon>
    </lineage>
</organism>
<comment type="caution">
    <text evidence="2">The sequence shown here is derived from an EMBL/GenBank/DDBJ whole genome shotgun (WGS) entry which is preliminary data.</text>
</comment>